<gene>
    <name evidence="6 10" type="primary">hutH</name>
    <name evidence="10" type="ORF">RQX22_18530</name>
</gene>
<dbReference type="Pfam" id="PF00221">
    <property type="entry name" value="Lyase_aromatic"/>
    <property type="match status" value="1"/>
</dbReference>
<accession>A0ABU3QDA8</accession>
<comment type="subcellular location">
    <subcellularLocation>
        <location evidence="6 9">Cytoplasm</location>
    </subcellularLocation>
</comment>
<name>A0ABU3QDA8_9SPHN</name>
<dbReference type="CDD" id="cd00332">
    <property type="entry name" value="PAL-HAL"/>
    <property type="match status" value="1"/>
</dbReference>
<dbReference type="Proteomes" id="UP001259572">
    <property type="component" value="Unassembled WGS sequence"/>
</dbReference>
<evidence type="ECO:0000256" key="8">
    <source>
        <dbReference type="RuleBase" id="RU004479"/>
    </source>
</evidence>
<dbReference type="InterPro" id="IPR008948">
    <property type="entry name" value="L-Aspartase-like"/>
</dbReference>
<dbReference type="HAMAP" id="MF_00229">
    <property type="entry name" value="His_ammonia_lyase"/>
    <property type="match status" value="1"/>
</dbReference>
<evidence type="ECO:0000256" key="2">
    <source>
        <dbReference type="ARBA" id="ARBA00012994"/>
    </source>
</evidence>
<keyword evidence="3 6" id="KW-0369">Histidine metabolism</keyword>
<keyword evidence="11" id="KW-1185">Reference proteome</keyword>
<comment type="pathway">
    <text evidence="1 6 8">Amino-acid degradation; L-histidine degradation into L-glutamate; N-formimidoyl-L-glutamate from L-histidine: step 1/3.</text>
</comment>
<reference evidence="10 11" key="1">
    <citation type="submission" date="2023-05" db="EMBL/GenBank/DDBJ databases">
        <authorList>
            <person name="Guo Y."/>
        </authorList>
    </citation>
    <scope>NUCLEOTIDE SEQUENCE [LARGE SCALE GENOMIC DNA]</scope>
    <source>
        <strain evidence="10 11">GR2756</strain>
    </source>
</reference>
<evidence type="ECO:0000256" key="5">
    <source>
        <dbReference type="ARBA" id="ARBA00049269"/>
    </source>
</evidence>
<dbReference type="EC" id="4.3.1.3" evidence="2 6"/>
<dbReference type="NCBIfam" id="NF006871">
    <property type="entry name" value="PRK09367.1"/>
    <property type="match status" value="1"/>
</dbReference>
<evidence type="ECO:0000313" key="11">
    <source>
        <dbReference type="Proteomes" id="UP001259572"/>
    </source>
</evidence>
<organism evidence="10 11">
    <name type="scientific">Sphingosinicella rhizophila</name>
    <dbReference type="NCBI Taxonomy" id="3050082"/>
    <lineage>
        <taxon>Bacteria</taxon>
        <taxon>Pseudomonadati</taxon>
        <taxon>Pseudomonadota</taxon>
        <taxon>Alphaproteobacteria</taxon>
        <taxon>Sphingomonadales</taxon>
        <taxon>Sphingosinicellaceae</taxon>
        <taxon>Sphingosinicella</taxon>
    </lineage>
</organism>
<evidence type="ECO:0000256" key="3">
    <source>
        <dbReference type="ARBA" id="ARBA00022808"/>
    </source>
</evidence>
<sequence length="503" mass="51976">MAPVVLKPGSVRLAELRAVWAGASVAIAAEAWAEVGAASTAVGRIVASGRTVYGVNTGFGLLAQTRIPDDHLLDLQRNLILSHSCGLGDPLDARIVRLILAIKAIGLGRGHSGVRPIVIEGLLALLAADALPVIPAQGSVGASGDLAPLAHMSAALIGEGSILLAGETLPAAEALARIGMAPLVLGPKEGLALINGTQVSTAIALDALFRGERVFASALVAGALSVDAFKGTDVAFDPRLHALRGQPGQVSVAAALKTLLKGSEVRLSHADCDRVQDPYSFRCQPQVMGAALDLLRHVGRTLEIEANAVTDNPIILGEEALSGGNFHAEPVAFAADMLAMALCEIGSISERRTAVLIDPKMSGLPPFLIRDSGVNSGFMIAQVTAAALVSENKSLAFPASVDSIPTSANQEDHVSMATHGAVKAGRIAGNAAGVVAIELLAACQAIEFHLPLRTSPALDAAVKTIRAQVPNHDRDRFLANDLAWMKMAVLAGQLSEDVEKAIF</sequence>
<evidence type="ECO:0000256" key="9">
    <source>
        <dbReference type="RuleBase" id="RU004480"/>
    </source>
</evidence>
<dbReference type="InterPro" id="IPR001106">
    <property type="entry name" value="Aromatic_Lyase"/>
</dbReference>
<evidence type="ECO:0000256" key="7">
    <source>
        <dbReference type="RuleBase" id="RU003954"/>
    </source>
</evidence>
<dbReference type="PANTHER" id="PTHR10362">
    <property type="entry name" value="HISTIDINE AMMONIA-LYASE"/>
    <property type="match status" value="1"/>
</dbReference>
<dbReference type="EMBL" id="JAVUPU010000015">
    <property type="protein sequence ID" value="MDT9600955.1"/>
    <property type="molecule type" value="Genomic_DNA"/>
</dbReference>
<feature type="cross-link" description="5-imidazolinone (Ala-Gly)" evidence="6">
    <location>
        <begin position="142"/>
        <end position="144"/>
    </location>
</feature>
<dbReference type="Gene3D" id="1.20.200.10">
    <property type="entry name" value="Fumarase/aspartase (Central domain)"/>
    <property type="match status" value="1"/>
</dbReference>
<dbReference type="GO" id="GO:0004397">
    <property type="term" value="F:histidine ammonia-lyase activity"/>
    <property type="evidence" value="ECO:0007669"/>
    <property type="project" value="UniProtKB-EC"/>
</dbReference>
<dbReference type="SUPFAM" id="SSF48557">
    <property type="entry name" value="L-aspartase-like"/>
    <property type="match status" value="1"/>
</dbReference>
<evidence type="ECO:0000256" key="6">
    <source>
        <dbReference type="HAMAP-Rule" id="MF_00229"/>
    </source>
</evidence>
<evidence type="ECO:0000256" key="1">
    <source>
        <dbReference type="ARBA" id="ARBA00005113"/>
    </source>
</evidence>
<evidence type="ECO:0000256" key="4">
    <source>
        <dbReference type="ARBA" id="ARBA00023239"/>
    </source>
</evidence>
<feature type="modified residue" description="2,3-didehydroalanine (Ser)" evidence="6">
    <location>
        <position position="143"/>
    </location>
</feature>
<comment type="caution">
    <text evidence="10">The sequence shown here is derived from an EMBL/GenBank/DDBJ whole genome shotgun (WGS) entry which is preliminary data.</text>
</comment>
<comment type="similarity">
    <text evidence="6 7">Belongs to the PAL/histidase family.</text>
</comment>
<proteinExistence type="inferred from homology"/>
<dbReference type="InterPro" id="IPR022313">
    <property type="entry name" value="Phe/His_NH3-lyase_AS"/>
</dbReference>
<keyword evidence="6" id="KW-0963">Cytoplasm</keyword>
<dbReference type="RefSeq" id="WP_315728573.1">
    <property type="nucleotide sequence ID" value="NZ_JAVUPU010000015.1"/>
</dbReference>
<dbReference type="InterPro" id="IPR005921">
    <property type="entry name" value="HutH"/>
</dbReference>
<evidence type="ECO:0000313" key="10">
    <source>
        <dbReference type="EMBL" id="MDT9600955.1"/>
    </source>
</evidence>
<comment type="PTM">
    <text evidence="6">Contains an active site 4-methylidene-imidazol-5-one (MIO), which is formed autocatalytically by cyclization and dehydration of residues Ala-Ser-Gly.</text>
</comment>
<protein>
    <recommendedName>
        <fullName evidence="2 6">Histidine ammonia-lyase</fullName>
        <shortName evidence="6">Histidase</shortName>
        <ecNumber evidence="2 6">4.3.1.3</ecNumber>
    </recommendedName>
</protein>
<dbReference type="PROSITE" id="PS00488">
    <property type="entry name" value="PAL_HISTIDASE"/>
    <property type="match status" value="1"/>
</dbReference>
<dbReference type="Gene3D" id="1.10.275.10">
    <property type="entry name" value="Fumarase/aspartase (N-terminal domain)"/>
    <property type="match status" value="1"/>
</dbReference>
<dbReference type="InterPro" id="IPR024083">
    <property type="entry name" value="Fumarase/histidase_N"/>
</dbReference>
<comment type="catalytic activity">
    <reaction evidence="5 6 8">
        <text>L-histidine = trans-urocanate + NH4(+)</text>
        <dbReference type="Rhea" id="RHEA:21232"/>
        <dbReference type="ChEBI" id="CHEBI:17771"/>
        <dbReference type="ChEBI" id="CHEBI:28938"/>
        <dbReference type="ChEBI" id="CHEBI:57595"/>
        <dbReference type="EC" id="4.3.1.3"/>
    </reaction>
</comment>
<keyword evidence="4 6" id="KW-0456">Lyase</keyword>
<dbReference type="NCBIfam" id="TIGR01225">
    <property type="entry name" value="hutH"/>
    <property type="match status" value="1"/>
</dbReference>